<feature type="transmembrane region" description="Helical" evidence="1">
    <location>
        <begin position="343"/>
        <end position="359"/>
    </location>
</feature>
<dbReference type="EMBL" id="CP000910">
    <property type="protein sequence ID" value="ABY22926.1"/>
    <property type="molecule type" value="Genomic_DNA"/>
</dbReference>
<dbReference type="eggNOG" id="COG5542">
    <property type="taxonomic scope" value="Bacteria"/>
</dbReference>
<feature type="transmembrane region" description="Helical" evidence="1">
    <location>
        <begin position="310"/>
        <end position="331"/>
    </location>
</feature>
<keyword evidence="3" id="KW-1185">Reference proteome</keyword>
<feature type="transmembrane region" description="Helical" evidence="1">
    <location>
        <begin position="152"/>
        <end position="170"/>
    </location>
</feature>
<evidence type="ECO:0000256" key="1">
    <source>
        <dbReference type="SAM" id="Phobius"/>
    </source>
</evidence>
<dbReference type="STRING" id="288705.RSal33209_1188"/>
<keyword evidence="1" id="KW-0812">Transmembrane</keyword>
<evidence type="ECO:0008006" key="4">
    <source>
        <dbReference type="Google" id="ProtNLM"/>
    </source>
</evidence>
<keyword evidence="1" id="KW-0472">Membrane</keyword>
<feature type="transmembrane region" description="Helical" evidence="1">
    <location>
        <begin position="215"/>
        <end position="234"/>
    </location>
</feature>
<dbReference type="Proteomes" id="UP000002007">
    <property type="component" value="Chromosome"/>
</dbReference>
<reference evidence="3" key="1">
    <citation type="journal article" date="2008" name="J. Bacteriol.">
        <title>Genome sequence of the fish pathogen Renibacterium salmoninarum suggests reductive evolution away from an environmental Arthrobacter ancestor.</title>
        <authorList>
            <person name="Wiens G.D."/>
            <person name="Rockey D.D."/>
            <person name="Wu Z."/>
            <person name="Chang J."/>
            <person name="Levy R."/>
            <person name="Crane S."/>
            <person name="Chen D.S."/>
            <person name="Capri G.R."/>
            <person name="Burnett J.R."/>
            <person name="Sudheesh P.S."/>
            <person name="Schipma M.J."/>
            <person name="Burd H."/>
            <person name="Bhattacharyya A."/>
            <person name="Rhodes L.D."/>
            <person name="Kaul R."/>
            <person name="Strom M.S."/>
        </authorList>
    </citation>
    <scope>NUCLEOTIDE SEQUENCE [LARGE SCALE GENOMIC DNA]</scope>
    <source>
        <strain evidence="3">ATCC 33209 / DSM 20767 / JCM 11484 / NBRC 15589 / NCIMB 2235</strain>
    </source>
</reference>
<evidence type="ECO:0000313" key="2">
    <source>
        <dbReference type="EMBL" id="ABY22926.1"/>
    </source>
</evidence>
<proteinExistence type="predicted"/>
<dbReference type="AlphaFoldDB" id="A9WPF1"/>
<sequence>MSSRATRPGVNQMIWESVLQLVRPVARSPWWLRITVLYLLTRLVTFVIFSAAALHQGPNPWIQASPGYLQFIGIWDSEWYHRIFQDLYSQVIPRAANGSPQENAWAFYPVFPLLVRGLWLVTGLDWLVLAPLVATIAGLAATLMVYKLFRLFASTVTATWAIAFLLVFPISPILQVPYSESLNLFLLSAALYLVIKHRYVFAVPVMVLADLSRPIGVAFAGFVFLHLLFRLVPVGQISWAAIRQAWHRIPVRERISAPVLLVASGLAAFAWPMIAWWVTGDQNAYTDTETVWRGGPLILFKPWFDSGVQLLGPLLGLLAPLLLIAACFVYLNSASVRKIGIDLRLWCACYIFYLLAVLHPQTSTFRLLLPLFPLALATAFISKSKAFRGAVLVSFLLLQIVWVVWLWAWAQLPGGGDYPP</sequence>
<feature type="transmembrane region" description="Helical" evidence="1">
    <location>
        <begin position="365"/>
        <end position="382"/>
    </location>
</feature>
<feature type="transmembrane region" description="Helical" evidence="1">
    <location>
        <begin position="126"/>
        <end position="146"/>
    </location>
</feature>
<evidence type="ECO:0000313" key="3">
    <source>
        <dbReference type="Proteomes" id="UP000002007"/>
    </source>
</evidence>
<organism evidence="2 3">
    <name type="scientific">Renibacterium salmoninarum (strain ATCC 33209 / DSM 20767 / JCM 11484 / NBRC 15589 / NCIMB 2235)</name>
    <dbReference type="NCBI Taxonomy" id="288705"/>
    <lineage>
        <taxon>Bacteria</taxon>
        <taxon>Bacillati</taxon>
        <taxon>Actinomycetota</taxon>
        <taxon>Actinomycetes</taxon>
        <taxon>Micrococcales</taxon>
        <taxon>Micrococcaceae</taxon>
        <taxon>Renibacterium</taxon>
    </lineage>
</organism>
<feature type="transmembrane region" description="Helical" evidence="1">
    <location>
        <begin position="255"/>
        <end position="278"/>
    </location>
</feature>
<keyword evidence="1" id="KW-1133">Transmembrane helix</keyword>
<feature type="transmembrane region" description="Helical" evidence="1">
    <location>
        <begin position="30"/>
        <end position="54"/>
    </location>
</feature>
<name>A9WPF1_RENSM</name>
<accession>A9WPF1</accession>
<dbReference type="KEGG" id="rsa:RSal33209_1188"/>
<protein>
    <recommendedName>
        <fullName evidence="4">Integral membrane protein</fullName>
    </recommendedName>
</protein>
<dbReference type="HOGENOM" id="CLU_036370_1_0_11"/>
<feature type="transmembrane region" description="Helical" evidence="1">
    <location>
        <begin position="389"/>
        <end position="410"/>
    </location>
</feature>
<gene>
    <name evidence="2" type="ordered locus">RSal33209_1188</name>
</gene>